<evidence type="ECO:0000256" key="4">
    <source>
        <dbReference type="PROSITE-ProRule" id="PRU00335"/>
    </source>
</evidence>
<dbReference type="InterPro" id="IPR011075">
    <property type="entry name" value="TetR_C"/>
</dbReference>
<keyword evidence="1" id="KW-0805">Transcription regulation</keyword>
<name>A0A6M1T373_9BACT</name>
<dbReference type="SUPFAM" id="SSF46689">
    <property type="entry name" value="Homeodomain-like"/>
    <property type="match status" value="1"/>
</dbReference>
<evidence type="ECO:0000256" key="3">
    <source>
        <dbReference type="ARBA" id="ARBA00023163"/>
    </source>
</evidence>
<dbReference type="Proteomes" id="UP000479132">
    <property type="component" value="Unassembled WGS sequence"/>
</dbReference>
<organism evidence="6 7">
    <name type="scientific">Fodinibius halophilus</name>
    <dbReference type="NCBI Taxonomy" id="1736908"/>
    <lineage>
        <taxon>Bacteria</taxon>
        <taxon>Pseudomonadati</taxon>
        <taxon>Balneolota</taxon>
        <taxon>Balneolia</taxon>
        <taxon>Balneolales</taxon>
        <taxon>Balneolaceae</taxon>
        <taxon>Fodinibius</taxon>
    </lineage>
</organism>
<dbReference type="EMBL" id="JAALLS010000010">
    <property type="protein sequence ID" value="NGP88509.1"/>
    <property type="molecule type" value="Genomic_DNA"/>
</dbReference>
<keyword evidence="3" id="KW-0804">Transcription</keyword>
<dbReference type="GO" id="GO:0003677">
    <property type="term" value="F:DNA binding"/>
    <property type="evidence" value="ECO:0007669"/>
    <property type="project" value="UniProtKB-UniRule"/>
</dbReference>
<dbReference type="InterPro" id="IPR036271">
    <property type="entry name" value="Tet_transcr_reg_TetR-rel_C_sf"/>
</dbReference>
<dbReference type="PANTHER" id="PTHR47506">
    <property type="entry name" value="TRANSCRIPTIONAL REGULATORY PROTEIN"/>
    <property type="match status" value="1"/>
</dbReference>
<dbReference type="PROSITE" id="PS50977">
    <property type="entry name" value="HTH_TETR_2"/>
    <property type="match status" value="1"/>
</dbReference>
<evidence type="ECO:0000313" key="6">
    <source>
        <dbReference type="EMBL" id="NGP88509.1"/>
    </source>
</evidence>
<reference evidence="6 7" key="1">
    <citation type="submission" date="2020-02" db="EMBL/GenBank/DDBJ databases">
        <title>Aliifodinibius halophilus 2W32, complete genome.</title>
        <authorList>
            <person name="Li Y."/>
            <person name="Wu S."/>
        </authorList>
    </citation>
    <scope>NUCLEOTIDE SEQUENCE [LARGE SCALE GENOMIC DNA]</scope>
    <source>
        <strain evidence="6 7">2W32</strain>
    </source>
</reference>
<protein>
    <submittedName>
        <fullName evidence="6">TetR/AcrR family transcriptional regulator</fullName>
    </submittedName>
</protein>
<dbReference type="PRINTS" id="PR00455">
    <property type="entry name" value="HTHTETR"/>
</dbReference>
<evidence type="ECO:0000259" key="5">
    <source>
        <dbReference type="PROSITE" id="PS50977"/>
    </source>
</evidence>
<dbReference type="InterPro" id="IPR023772">
    <property type="entry name" value="DNA-bd_HTH_TetR-type_CS"/>
</dbReference>
<keyword evidence="2 4" id="KW-0238">DNA-binding</keyword>
<sequence length="205" mass="23418">MKKDPTATRTKIMNAAKTLILDNGFGGTTVDAVIERAGVSKGAFFHHFSSKAELGHILVKRYAENDAQHLDETLDKAEELSDDPLQQLLIFVKLFEQEMRSLEDPFPGCLYASYIHQSELFDDRIKELIRESMLKWRIRVKAKLEEVVENHPPKQEVDLESLADMLLVIFEGAFVLSQSLKEAKTVAQQLAHYHTYLQLLFEEKG</sequence>
<dbReference type="Pfam" id="PF00440">
    <property type="entry name" value="TetR_N"/>
    <property type="match status" value="1"/>
</dbReference>
<dbReference type="InterPro" id="IPR009057">
    <property type="entry name" value="Homeodomain-like_sf"/>
</dbReference>
<dbReference type="RefSeq" id="WP_165268306.1">
    <property type="nucleotide sequence ID" value="NZ_JAALLS010000010.1"/>
</dbReference>
<comment type="caution">
    <text evidence="6">The sequence shown here is derived from an EMBL/GenBank/DDBJ whole genome shotgun (WGS) entry which is preliminary data.</text>
</comment>
<keyword evidence="7" id="KW-1185">Reference proteome</keyword>
<proteinExistence type="predicted"/>
<evidence type="ECO:0000256" key="1">
    <source>
        <dbReference type="ARBA" id="ARBA00023015"/>
    </source>
</evidence>
<dbReference type="SUPFAM" id="SSF48498">
    <property type="entry name" value="Tetracyclin repressor-like, C-terminal domain"/>
    <property type="match status" value="1"/>
</dbReference>
<dbReference type="Gene3D" id="1.10.357.10">
    <property type="entry name" value="Tetracycline Repressor, domain 2"/>
    <property type="match status" value="1"/>
</dbReference>
<evidence type="ECO:0000256" key="2">
    <source>
        <dbReference type="ARBA" id="ARBA00023125"/>
    </source>
</evidence>
<evidence type="ECO:0000313" key="7">
    <source>
        <dbReference type="Proteomes" id="UP000479132"/>
    </source>
</evidence>
<feature type="DNA-binding region" description="H-T-H motif" evidence="4">
    <location>
        <begin position="29"/>
        <end position="48"/>
    </location>
</feature>
<feature type="domain" description="HTH tetR-type" evidence="5">
    <location>
        <begin position="6"/>
        <end position="66"/>
    </location>
</feature>
<dbReference type="PROSITE" id="PS01081">
    <property type="entry name" value="HTH_TETR_1"/>
    <property type="match status" value="1"/>
</dbReference>
<accession>A0A6M1T373</accession>
<dbReference type="PANTHER" id="PTHR47506:SF1">
    <property type="entry name" value="HTH-TYPE TRANSCRIPTIONAL REGULATOR YJDC"/>
    <property type="match status" value="1"/>
</dbReference>
<dbReference type="InterPro" id="IPR001647">
    <property type="entry name" value="HTH_TetR"/>
</dbReference>
<dbReference type="Pfam" id="PF16925">
    <property type="entry name" value="TetR_C_13"/>
    <property type="match status" value="1"/>
</dbReference>
<dbReference type="AlphaFoldDB" id="A0A6M1T373"/>
<gene>
    <name evidence="6" type="ORF">G3569_09085</name>
</gene>